<dbReference type="AlphaFoldDB" id="A0A078M4B9"/>
<feature type="transmembrane region" description="Helical" evidence="1">
    <location>
        <begin position="378"/>
        <end position="400"/>
    </location>
</feature>
<evidence type="ECO:0000313" key="2">
    <source>
        <dbReference type="EMBL" id="CEA02353.1"/>
    </source>
</evidence>
<dbReference type="HOGENOM" id="CLU_018243_0_0_9"/>
<feature type="transmembrane region" description="Helical" evidence="1">
    <location>
        <begin position="351"/>
        <end position="371"/>
    </location>
</feature>
<dbReference type="EMBL" id="LN483074">
    <property type="protein sequence ID" value="CEA02353.1"/>
    <property type="molecule type" value="Genomic_DNA"/>
</dbReference>
<reference evidence="2" key="1">
    <citation type="submission" date="2014-07" db="EMBL/GenBank/DDBJ databases">
        <authorList>
            <person name="Urmite Genomes Urmite Genomes"/>
        </authorList>
    </citation>
    <scope>NUCLEOTIDE SEQUENCE</scope>
    <source>
        <strain evidence="2">13S34_air</strain>
    </source>
</reference>
<name>A0A078M4B9_9BACL</name>
<sequence length="760" mass="82720">MRQQNWLRLLIIVATIFIFVLPTARASAKSTLEVEIDFPITDKLKYDTASPAVLTIKNNGEDFSGDIVISTDKNNYTATTAESVDIASGEEKQLHVELGGAMIAQDPKDALPKIIKFYADGIEQGKKVNASYKLVKTPQLYPDDTPFIFTLTSNPDRLQALSNQLKKETTEFVQVPLTKETFPSYANGLALATTIMIDDVAVADLTAAQQDALLAWVKQGGAIIVGTTANSLGALDAYLPLTKGAKQQLALTKELSVPGYLTTIQQNATVSSTTAQGETLAAKQVLGKGSVTQVAFALGDQPYNSNKQYGEWLVTNLAVGYTTTASGQHMVSEYYKNGSATFDALNISASGILLAIILYVVIVGPILYVVLKKIDKREYAWGIIPTLAVVVAVALFSFGAKDRLAKPQTQQVATYIINEDSSLSGTYLTSLLTNRSGKFAFTFDDTTTASAIEATNFGTSVQQSYTKDQQVVFKDARYWSIQQVQGDSFIPKLGKFDTALVVSNGRVEGTIKSNFPFEMKDVAISTGIDRIPLGTIKPGETVQVSEAIPNQFLQSAEVTMDAYQLTSNATGQNITETLHQAISEAAVAQVQELQTPVIIAWTDEPLVGLTYDGKAKQQTLNYVAQPFTAGLELQGDFTITGDVLPKKVYDEQSNQLYTAPRQGDDEWYFEGTHTIVELQVPEQMLKDIASIKQIAVQDDSSVANVLIWNTATKRYEEIASMPKNASSTNYIEGNRIKLQLIAPEHQSYTLPTVELKGVAQ</sequence>
<dbReference type="SUPFAM" id="SSF52317">
    <property type="entry name" value="Class I glutamine amidotransferase-like"/>
    <property type="match status" value="1"/>
</dbReference>
<evidence type="ECO:0000256" key="1">
    <source>
        <dbReference type="SAM" id="Phobius"/>
    </source>
</evidence>
<accession>A0A078M4B9</accession>
<dbReference type="Gene3D" id="3.40.50.880">
    <property type="match status" value="1"/>
</dbReference>
<organism evidence="2">
    <name type="scientific">Metalysinibacillus saudimassiliensis</name>
    <dbReference type="NCBI Taxonomy" id="1461583"/>
    <lineage>
        <taxon>Bacteria</taxon>
        <taxon>Bacillati</taxon>
        <taxon>Bacillota</taxon>
        <taxon>Bacilli</taxon>
        <taxon>Bacillales</taxon>
        <taxon>Caryophanaceae</taxon>
        <taxon>Metalysinibacillus</taxon>
    </lineage>
</organism>
<keyword evidence="1" id="KW-0472">Membrane</keyword>
<keyword evidence="1" id="KW-0812">Transmembrane</keyword>
<proteinExistence type="predicted"/>
<gene>
    <name evidence="2" type="ORF">BN1050_01226</name>
</gene>
<dbReference type="InterPro" id="IPR029062">
    <property type="entry name" value="Class_I_gatase-like"/>
</dbReference>
<dbReference type="PATRIC" id="fig|1461583.4.peg.1183"/>
<protein>
    <submittedName>
        <fullName evidence="2">Uncharacterized protein</fullName>
    </submittedName>
</protein>
<keyword evidence="1" id="KW-1133">Transmembrane helix</keyword>